<reference evidence="2" key="1">
    <citation type="submission" date="2017-11" db="EMBL/GenBank/DDBJ databases">
        <authorList>
            <person name="Kajale S.C."/>
            <person name="Sharma A."/>
        </authorList>
    </citation>
    <scope>NUCLEOTIDE SEQUENCE</scope>
    <source>
        <strain evidence="2">LS1_42</strain>
    </source>
</reference>
<organism evidence="2 3">
    <name type="scientific">Natronococcus pandeyae</name>
    <dbReference type="NCBI Taxonomy" id="2055836"/>
    <lineage>
        <taxon>Archaea</taxon>
        <taxon>Methanobacteriati</taxon>
        <taxon>Methanobacteriota</taxon>
        <taxon>Stenosarchaea group</taxon>
        <taxon>Halobacteria</taxon>
        <taxon>Halobacteriales</taxon>
        <taxon>Natrialbaceae</taxon>
        <taxon>Natronococcus</taxon>
    </lineage>
</organism>
<accession>A0A8J8Q4D8</accession>
<feature type="compositionally biased region" description="Acidic residues" evidence="1">
    <location>
        <begin position="20"/>
        <end position="70"/>
    </location>
</feature>
<dbReference type="EMBL" id="PHNJ01000004">
    <property type="protein sequence ID" value="TYL38659.1"/>
    <property type="molecule type" value="Genomic_DNA"/>
</dbReference>
<proteinExistence type="predicted"/>
<evidence type="ECO:0000313" key="3">
    <source>
        <dbReference type="Proteomes" id="UP000766904"/>
    </source>
</evidence>
<dbReference type="Proteomes" id="UP000766904">
    <property type="component" value="Unassembled WGS sequence"/>
</dbReference>
<feature type="region of interest" description="Disordered" evidence="1">
    <location>
        <begin position="1"/>
        <end position="70"/>
    </location>
</feature>
<gene>
    <name evidence="2" type="ORF">CV102_09075</name>
</gene>
<protein>
    <recommendedName>
        <fullName evidence="4">CARDB domain-containing protein</fullName>
    </recommendedName>
</protein>
<keyword evidence="3" id="KW-1185">Reference proteome</keyword>
<comment type="caution">
    <text evidence="2">The sequence shown here is derived from an EMBL/GenBank/DDBJ whole genome shotgun (WGS) entry which is preliminary data.</text>
</comment>
<evidence type="ECO:0000313" key="2">
    <source>
        <dbReference type="EMBL" id="TYL38659.1"/>
    </source>
</evidence>
<sequence>MLATGTALVTGSVLVAGASGEEEQQPDENDGDEPDENGSDEPDENLELEVDAPEAVPYEEEADPTEDAADFDIEVTNRGPETTEVEVSLEIGPIDEPVFLELEAGECDTAHYGVMSRDLGVGEHDWTVTANDETETGTLTVYEEEQDC</sequence>
<name>A0A8J8Q4D8_9EURY</name>
<evidence type="ECO:0008006" key="4">
    <source>
        <dbReference type="Google" id="ProtNLM"/>
    </source>
</evidence>
<evidence type="ECO:0000256" key="1">
    <source>
        <dbReference type="SAM" id="MobiDB-lite"/>
    </source>
</evidence>
<dbReference type="AlphaFoldDB" id="A0A8J8Q4D8"/>